<organism evidence="1 2">
    <name type="scientific">Citrobacter farmeri</name>
    <dbReference type="NCBI Taxonomy" id="67824"/>
    <lineage>
        <taxon>Bacteria</taxon>
        <taxon>Pseudomonadati</taxon>
        <taxon>Pseudomonadota</taxon>
        <taxon>Gammaproteobacteria</taxon>
        <taxon>Enterobacterales</taxon>
        <taxon>Enterobacteriaceae</taxon>
        <taxon>Citrobacter</taxon>
    </lineage>
</organism>
<protein>
    <submittedName>
        <fullName evidence="1">Uncharacterized protein</fullName>
    </submittedName>
</protein>
<dbReference type="Proteomes" id="UP000215286">
    <property type="component" value="Chromosome"/>
</dbReference>
<keyword evidence="2" id="KW-1185">Reference proteome</keyword>
<evidence type="ECO:0000313" key="2">
    <source>
        <dbReference type="Proteomes" id="UP000215286"/>
    </source>
</evidence>
<accession>A0ACA8D3R3</accession>
<gene>
    <name evidence="1" type="ORF">CI104_06720</name>
</gene>
<evidence type="ECO:0000313" key="1">
    <source>
        <dbReference type="EMBL" id="AST78798.1"/>
    </source>
</evidence>
<reference evidence="1" key="1">
    <citation type="submission" date="2017-08" db="EMBL/GenBank/DDBJ databases">
        <title>Real-time genomic and epidemiological investigation of a multi-institutional outbreak of KPC-producing Enterobacteriaceae reveals complex transmission dynamics and informs management responses.</title>
        <authorList>
            <person name="Kwong J.C."/>
            <person name="Lane C."/>
            <person name="Romanes F."/>
            <person name="Goncalves da Silva A."/>
            <person name="Easton M."/>
            <person name="Cronin K."/>
            <person name="Waters M.J."/>
            <person name="Tomita T."/>
            <person name="Stevens K."/>
            <person name="Schultz M.B."/>
            <person name="Baines S.L."/>
            <person name="Sherry N.L."/>
            <person name="Carter G."/>
            <person name="Mu A."/>
            <person name="Sait M."/>
            <person name="Ballard S.A."/>
            <person name="Seemann T."/>
            <person name="Stinear T.P."/>
            <person name="Howden B.P."/>
        </authorList>
    </citation>
    <scope>NUCLEOTIDE SEQUENCE</scope>
    <source>
        <strain evidence="1">AUSMDU00008141</strain>
    </source>
</reference>
<proteinExistence type="predicted"/>
<dbReference type="EMBL" id="CP022695">
    <property type="protein sequence ID" value="AST78798.1"/>
    <property type="molecule type" value="Genomic_DNA"/>
</dbReference>
<sequence>MKFFKDKNDVVYAFASDGSQDQFIPPGLIKISEHEAQQLANPPPSLEQRIAFTVAKRNELFNIASFEITRIEDAVKLELASDEDKNKLLEWVKYRFWLGHLDVSEPDAIIWKQKPE</sequence>
<name>A0ACA8D3R3_9ENTR</name>